<keyword evidence="3" id="KW-0479">Metal-binding</keyword>
<evidence type="ECO:0000313" key="7">
    <source>
        <dbReference type="Proteomes" id="UP001224359"/>
    </source>
</evidence>
<evidence type="ECO:0000256" key="1">
    <source>
        <dbReference type="ARBA" id="ARBA00010617"/>
    </source>
</evidence>
<name>A0ABT9VDJ2_9BACI</name>
<accession>A0ABT9VDJ2</accession>
<dbReference type="PANTHER" id="PTHR24302">
    <property type="entry name" value="CYTOCHROME P450 FAMILY 3"/>
    <property type="match status" value="1"/>
</dbReference>
<keyword evidence="6" id="KW-0575">Peroxidase</keyword>
<reference evidence="6 7" key="1">
    <citation type="submission" date="2023-07" db="EMBL/GenBank/DDBJ databases">
        <title>Genomic Encyclopedia of Type Strains, Phase IV (KMG-IV): sequencing the most valuable type-strain genomes for metagenomic binning, comparative biology and taxonomic classification.</title>
        <authorList>
            <person name="Goeker M."/>
        </authorList>
    </citation>
    <scope>NUCLEOTIDE SEQUENCE [LARGE SCALE GENOMIC DNA]</scope>
    <source>
        <strain evidence="6 7">DSM 16460</strain>
    </source>
</reference>
<evidence type="ECO:0000256" key="2">
    <source>
        <dbReference type="ARBA" id="ARBA00022617"/>
    </source>
</evidence>
<organism evidence="6 7">
    <name type="scientific">Alkalibacillus salilacus</name>
    <dbReference type="NCBI Taxonomy" id="284582"/>
    <lineage>
        <taxon>Bacteria</taxon>
        <taxon>Bacillati</taxon>
        <taxon>Bacillota</taxon>
        <taxon>Bacilli</taxon>
        <taxon>Bacillales</taxon>
        <taxon>Bacillaceae</taxon>
        <taxon>Alkalibacillus</taxon>
    </lineage>
</organism>
<evidence type="ECO:0000256" key="4">
    <source>
        <dbReference type="ARBA" id="ARBA00023002"/>
    </source>
</evidence>
<proteinExistence type="inferred from homology"/>
<dbReference type="GO" id="GO:0004601">
    <property type="term" value="F:peroxidase activity"/>
    <property type="evidence" value="ECO:0007669"/>
    <property type="project" value="UniProtKB-KW"/>
</dbReference>
<protein>
    <submittedName>
        <fullName evidence="6">Fatty-acid peroxygenase</fullName>
        <ecNumber evidence="6">1.11.2.4</ecNumber>
    </submittedName>
</protein>
<gene>
    <name evidence="6" type="ORF">J2S77_000909</name>
</gene>
<dbReference type="PRINTS" id="PR00463">
    <property type="entry name" value="EP450I"/>
</dbReference>
<comment type="similarity">
    <text evidence="1">Belongs to the cytochrome P450 family.</text>
</comment>
<dbReference type="Proteomes" id="UP001224359">
    <property type="component" value="Unassembled WGS sequence"/>
</dbReference>
<keyword evidence="7" id="KW-1185">Reference proteome</keyword>
<dbReference type="RefSeq" id="WP_306975055.1">
    <property type="nucleotide sequence ID" value="NZ_JAUSTQ010000003.1"/>
</dbReference>
<dbReference type="SUPFAM" id="SSF48264">
    <property type="entry name" value="Cytochrome P450"/>
    <property type="match status" value="1"/>
</dbReference>
<dbReference type="InterPro" id="IPR036396">
    <property type="entry name" value="Cyt_P450_sf"/>
</dbReference>
<keyword evidence="2" id="KW-0349">Heme</keyword>
<dbReference type="InterPro" id="IPR002401">
    <property type="entry name" value="Cyt_P450_E_grp-I"/>
</dbReference>
<dbReference type="InterPro" id="IPR001128">
    <property type="entry name" value="Cyt_P450"/>
</dbReference>
<keyword evidence="5" id="KW-0408">Iron</keyword>
<evidence type="ECO:0000313" key="6">
    <source>
        <dbReference type="EMBL" id="MDQ0158945.1"/>
    </source>
</evidence>
<dbReference type="PANTHER" id="PTHR24302:SF15">
    <property type="entry name" value="FATTY-ACID PEROXYGENASE"/>
    <property type="match status" value="1"/>
</dbReference>
<dbReference type="InterPro" id="IPR050705">
    <property type="entry name" value="Cytochrome_P450_3A"/>
</dbReference>
<keyword evidence="4 6" id="KW-0560">Oxidoreductase</keyword>
<dbReference type="EC" id="1.11.2.4" evidence="6"/>
<dbReference type="Pfam" id="PF00067">
    <property type="entry name" value="p450"/>
    <property type="match status" value="1"/>
</dbReference>
<dbReference type="CDD" id="cd11067">
    <property type="entry name" value="CYP152"/>
    <property type="match status" value="1"/>
</dbReference>
<dbReference type="Gene3D" id="1.10.630.10">
    <property type="entry name" value="Cytochrome P450"/>
    <property type="match status" value="1"/>
</dbReference>
<dbReference type="EMBL" id="JAUSTQ010000003">
    <property type="protein sequence ID" value="MDQ0158945.1"/>
    <property type="molecule type" value="Genomic_DNA"/>
</dbReference>
<comment type="caution">
    <text evidence="6">The sequence shown here is derived from an EMBL/GenBank/DDBJ whole genome shotgun (WGS) entry which is preliminary data.</text>
</comment>
<evidence type="ECO:0000256" key="5">
    <source>
        <dbReference type="ARBA" id="ARBA00023004"/>
    </source>
</evidence>
<sequence length="420" mass="48988">MPYKEQIPIDKGIDNSLAMMREGYLYISNRRKRFGKDIFETRLLGGQKAVCIAGEEAVKVFYDESKIKRQGAAPKRIRQTLFGEKAIQTIDDTSHKHRKQLFMSLMTEKQLQDVVNIFKKEWASAIDKWESENEVILYHEVTKILAITACKWAGVPLSQSDASLRASQLEKLFDSAAAIGPRHWKGRQARNALELWLQKIIKDVRNSKLETPEETALHRMAWYRDTNGKLLNTEVTAVEVLNILRPIVAISVYIVFAALALFENPEEKEKLLNGDEDVFELFIQEVRRYYPFFPFTTGRVRENFLWKGHDFKKESLVLLDIYGTNHHPNLWDNPEQFTPDRFKEREESPYDLIPQGGGDYYKGHRCPGEWLTVEVMKSSLDLLVNHMEYNVPKQQNLRYSMMRIPSLPKDRFIMDRVKKV</sequence>
<evidence type="ECO:0000256" key="3">
    <source>
        <dbReference type="ARBA" id="ARBA00022723"/>
    </source>
</evidence>